<dbReference type="Pfam" id="PF13332">
    <property type="entry name" value="Fil_haemagg_2"/>
    <property type="match status" value="1"/>
</dbReference>
<accession>A0AAW3ID23</accession>
<reference evidence="1 2" key="1">
    <citation type="submission" date="2015-07" db="EMBL/GenBank/DDBJ databases">
        <title>Draft genome of Achromobacter spanius.</title>
        <authorList>
            <person name="Wang X."/>
        </authorList>
    </citation>
    <scope>NUCLEOTIDE SEQUENCE [LARGE SCALE GENOMIC DNA]</scope>
    <source>
        <strain evidence="1 2">CGMCC9173</strain>
    </source>
</reference>
<evidence type="ECO:0000313" key="1">
    <source>
        <dbReference type="EMBL" id="KNE29400.1"/>
    </source>
</evidence>
<organism evidence="1 2">
    <name type="scientific">Achromobacter spanius</name>
    <dbReference type="NCBI Taxonomy" id="217203"/>
    <lineage>
        <taxon>Bacteria</taxon>
        <taxon>Pseudomonadati</taxon>
        <taxon>Pseudomonadota</taxon>
        <taxon>Betaproteobacteria</taxon>
        <taxon>Burkholderiales</taxon>
        <taxon>Alcaligenaceae</taxon>
        <taxon>Achromobacter</taxon>
    </lineage>
</organism>
<proteinExistence type="predicted"/>
<gene>
    <name evidence="1" type="ORF">AFM18_03560</name>
</gene>
<sequence length="523" mass="52747">MKGAAGKADQIIASVGGNLLLESLQDSSKYDSKNKSAGFGVSLCIPPYCYGSSSAWANAGAGKMNSDFKTVTEQTGLWAGDGGFLIDVKNNTTLLGSVIASSDRAVADGLNKLTTGTLVAQDLKNTAKYSGSQVSIGGGFGFGGSAKAGDSGLGTTKGGQVAGGASKDAGSSISTGSSGFGMGTPVVVAASGNSSSTTQSGISGGTIVIRDEAGQLALTGKTAAETIASLNRDTTDTLNALKPIFDKEKIEAGFEIASEAQRQVGQFLTNRAKEIDALKARAKDKTLSQAEREQAAAAAEKLDSEWGPSGSYRRVVGAISAGAAGNVTGSAGAFVQAAAVNYFQGLGASQVKKLADSMGDGADSEAARALLHGIVGCAGAAASGSNCSAGALGAAASSVLAKLIGMAAGDDLSAEEREARGNLVASIVAGISEATSVDTTTSTIAAVTELTNNALTLSDLKRFGAEASSCEAFGNCDEVQEKFRKLSIETQETMIAVCAADPNRCRELYGDFVEQVTEYREEP</sequence>
<dbReference type="Proteomes" id="UP000037511">
    <property type="component" value="Unassembled WGS sequence"/>
</dbReference>
<name>A0AAW3ID23_9BURK</name>
<protein>
    <submittedName>
        <fullName evidence="1">Uncharacterized protein</fullName>
    </submittedName>
</protein>
<comment type="caution">
    <text evidence="1">The sequence shown here is derived from an EMBL/GenBank/DDBJ whole genome shotgun (WGS) entry which is preliminary data.</text>
</comment>
<dbReference type="EMBL" id="LGVG01000002">
    <property type="protein sequence ID" value="KNE29400.1"/>
    <property type="molecule type" value="Genomic_DNA"/>
</dbReference>
<evidence type="ECO:0000313" key="2">
    <source>
        <dbReference type="Proteomes" id="UP000037511"/>
    </source>
</evidence>
<dbReference type="AlphaFoldDB" id="A0AAW3ID23"/>
<dbReference type="GO" id="GO:0003824">
    <property type="term" value="F:catalytic activity"/>
    <property type="evidence" value="ECO:0007669"/>
    <property type="project" value="UniProtKB-ARBA"/>
</dbReference>
<dbReference type="InterPro" id="IPR025157">
    <property type="entry name" value="Hemagglutinin_rpt"/>
</dbReference>